<keyword evidence="2" id="KW-0547">Nucleotide-binding</keyword>
<comment type="caution">
    <text evidence="2">The sequence shown here is derived from an EMBL/GenBank/DDBJ whole genome shotgun (WGS) entry which is preliminary data.</text>
</comment>
<feature type="transmembrane region" description="Helical" evidence="1">
    <location>
        <begin position="61"/>
        <end position="83"/>
    </location>
</feature>
<sequence>MDNKSFNISDLANQNGKTVQPHGEHDTSIDYTIMCLSILAVIVNASLLFSMYKNNTMRNRIFITAYAIGTSTTGLAFAIGYYYRIINHGVRFQTTSLRICMTKTPHISLIADPKHWNSKVPAVCFLRTTVPKRIKAKAASVRFLLFLYDNRANNCAPHMALLSQVNSTSRTFMGILCQQFVYLRCCLFTFDCKMLLNIFEAFPLASSKHKCDQQSPLS</sequence>
<keyword evidence="1" id="KW-0812">Transmembrane</keyword>
<dbReference type="Proteomes" id="UP001558632">
    <property type="component" value="Unassembled WGS sequence"/>
</dbReference>
<evidence type="ECO:0000256" key="1">
    <source>
        <dbReference type="SAM" id="Phobius"/>
    </source>
</evidence>
<name>A0ABR3K9F8_TRISP</name>
<organism evidence="2 3">
    <name type="scientific">Trichinella spiralis</name>
    <name type="common">Trichina worm</name>
    <dbReference type="NCBI Taxonomy" id="6334"/>
    <lineage>
        <taxon>Eukaryota</taxon>
        <taxon>Metazoa</taxon>
        <taxon>Ecdysozoa</taxon>
        <taxon>Nematoda</taxon>
        <taxon>Enoplea</taxon>
        <taxon>Dorylaimia</taxon>
        <taxon>Trichinellida</taxon>
        <taxon>Trichinellidae</taxon>
        <taxon>Trichinella</taxon>
    </lineage>
</organism>
<keyword evidence="3" id="KW-1185">Reference proteome</keyword>
<accession>A0ABR3K9F8</accession>
<keyword evidence="2" id="KW-0378">Hydrolase</keyword>
<dbReference type="EMBL" id="JBEUSY010000451">
    <property type="protein sequence ID" value="KAL1232598.1"/>
    <property type="molecule type" value="Genomic_DNA"/>
</dbReference>
<keyword evidence="2" id="KW-0347">Helicase</keyword>
<protein>
    <submittedName>
        <fullName evidence="2">ATP-dependent helicase/nuclease subunit</fullName>
    </submittedName>
</protein>
<dbReference type="GO" id="GO:0004386">
    <property type="term" value="F:helicase activity"/>
    <property type="evidence" value="ECO:0007669"/>
    <property type="project" value="UniProtKB-KW"/>
</dbReference>
<evidence type="ECO:0000313" key="2">
    <source>
        <dbReference type="EMBL" id="KAL1232598.1"/>
    </source>
</evidence>
<proteinExistence type="predicted"/>
<evidence type="ECO:0000313" key="3">
    <source>
        <dbReference type="Proteomes" id="UP001558632"/>
    </source>
</evidence>
<keyword evidence="2" id="KW-0067">ATP-binding</keyword>
<reference evidence="2 3" key="1">
    <citation type="submission" date="2024-07" db="EMBL/GenBank/DDBJ databases">
        <title>Enhanced genomic and transcriptomic resources for Trichinella pseudospiralis and T. spiralis underpin the discovery of pronounced molecular differences between stages and species.</title>
        <authorList>
            <person name="Pasi K.K."/>
            <person name="La Rosa G."/>
            <person name="Gomez-Morales M.A."/>
            <person name="Tosini F."/>
            <person name="Sumanam S."/>
            <person name="Young N.D."/>
            <person name="Chang B.C."/>
            <person name="Robin G.B."/>
        </authorList>
    </citation>
    <scope>NUCLEOTIDE SEQUENCE [LARGE SCALE GENOMIC DNA]</scope>
    <source>
        <strain evidence="2">ISS534</strain>
    </source>
</reference>
<feature type="transmembrane region" description="Helical" evidence="1">
    <location>
        <begin position="31"/>
        <end position="49"/>
    </location>
</feature>
<gene>
    <name evidence="2" type="ORF">TSPI_01746</name>
</gene>
<keyword evidence="1" id="KW-0472">Membrane</keyword>
<keyword evidence="1" id="KW-1133">Transmembrane helix</keyword>